<gene>
    <name evidence="1" type="ORF">SAM23877_6096</name>
</gene>
<dbReference type="AlphaFoldDB" id="A0A0K2B1X4"/>
<accession>A0A0K2B1X4</accession>
<organism evidence="1 2">
    <name type="scientific">Streptomyces ambofaciens (strain ATCC 23877 / 3486 / DSM 40053 / JCM 4204 / NBRC 12836 / NRRL B-2516)</name>
    <dbReference type="NCBI Taxonomy" id="278992"/>
    <lineage>
        <taxon>Bacteria</taxon>
        <taxon>Bacillati</taxon>
        <taxon>Actinomycetota</taxon>
        <taxon>Actinomycetes</taxon>
        <taxon>Kitasatosporales</taxon>
        <taxon>Streptomycetaceae</taxon>
        <taxon>Streptomyces</taxon>
    </lineage>
</organism>
<name>A0A0K2B1X4_STRA7</name>
<dbReference type="Proteomes" id="UP000061018">
    <property type="component" value="Chromosome"/>
</dbReference>
<proteinExistence type="predicted"/>
<reference evidence="2" key="1">
    <citation type="journal article" date="2015" name="J. Biotechnol.">
        <title>Complete genome sequence of Streptomyces ambofaciens ATCC 23877, the spiramycin producer.</title>
        <authorList>
            <person name="Thibessard A."/>
            <person name="Haas D."/>
            <person name="Gerbaud C."/>
            <person name="Aigle B."/>
            <person name="Lautru S."/>
            <person name="Pernodet J.L."/>
            <person name="Leblond P."/>
        </authorList>
    </citation>
    <scope>NUCLEOTIDE SEQUENCE [LARGE SCALE GENOMIC DNA]</scope>
    <source>
        <strain evidence="2">ATCC 23877 / 3486 / DSM 40053 / JCM 4204 / NBRC 12836 / NRRL B-2516</strain>
    </source>
</reference>
<sequence>MTDRPNPTLPSETLRAVQELSLILMDQVSDPAVARRVAECFEFLDQPGDMPMSVGWWRRAADMGDRDARDYLRDLIDQGKAERLPDDD</sequence>
<evidence type="ECO:0000313" key="2">
    <source>
        <dbReference type="Proteomes" id="UP000061018"/>
    </source>
</evidence>
<protein>
    <submittedName>
        <fullName evidence="1">Uncharacterized protein</fullName>
    </submittedName>
</protein>
<dbReference type="EMBL" id="CP012382">
    <property type="protein sequence ID" value="AKZ59141.1"/>
    <property type="molecule type" value="Genomic_DNA"/>
</dbReference>
<evidence type="ECO:0000313" key="1">
    <source>
        <dbReference type="EMBL" id="AKZ59141.1"/>
    </source>
</evidence>
<dbReference type="KEGG" id="samb:SAM23877_6096"/>